<reference evidence="1 2" key="1">
    <citation type="submission" date="2013-03" db="EMBL/GenBank/DDBJ databases">
        <authorList>
            <person name="Warren W."/>
            <person name="Wilson R.K."/>
        </authorList>
    </citation>
    <scope>NUCLEOTIDE SEQUENCE</scope>
</reference>
<organism evidence="1 2">
    <name type="scientific">Macaca fascicularis</name>
    <name type="common">Crab-eating macaque</name>
    <name type="synonym">Cynomolgus monkey</name>
    <dbReference type="NCBI Taxonomy" id="9541"/>
    <lineage>
        <taxon>Eukaryota</taxon>
        <taxon>Metazoa</taxon>
        <taxon>Chordata</taxon>
        <taxon>Craniata</taxon>
        <taxon>Vertebrata</taxon>
        <taxon>Euteleostomi</taxon>
        <taxon>Mammalia</taxon>
        <taxon>Eutheria</taxon>
        <taxon>Euarchontoglires</taxon>
        <taxon>Primates</taxon>
        <taxon>Haplorrhini</taxon>
        <taxon>Catarrhini</taxon>
        <taxon>Cercopithecidae</taxon>
        <taxon>Cercopithecinae</taxon>
        <taxon>Macaca</taxon>
    </lineage>
</organism>
<sequence length="166" mass="17950">MSRPRHPEAARSQIRSLWGYQASMDAGKAGQTLKTRCSAQRPDVCRWLSPFILSCCVYFCLWIPEDQPSWVAALVKCLPILGLAGFPVGRVPGAGLQPAPPGSPLVLGSGGRLPHLAWSLPPWHGRLRHHPPSLRLGLRLLSPAAWPAAAHHPGLWPLPQPCAPAP</sequence>
<proteinExistence type="predicted"/>
<protein>
    <submittedName>
        <fullName evidence="1">Uncharacterized protein</fullName>
    </submittedName>
</protein>
<accession>A0A7N9IC49</accession>
<name>A0A7N9IC49_MACFA</name>
<evidence type="ECO:0000313" key="2">
    <source>
        <dbReference type="Proteomes" id="UP000233100"/>
    </source>
</evidence>
<dbReference type="Ensembl" id="ENSMFAT00000085186.1">
    <property type="protein sequence ID" value="ENSMFAP00000051950.1"/>
    <property type="gene ID" value="ENSMFAG00000057790.1"/>
</dbReference>
<evidence type="ECO:0000313" key="1">
    <source>
        <dbReference type="Ensembl" id="ENSMFAP00000051950.1"/>
    </source>
</evidence>
<reference evidence="1" key="3">
    <citation type="submission" date="2025-09" db="UniProtKB">
        <authorList>
            <consortium name="Ensembl"/>
        </authorList>
    </citation>
    <scope>IDENTIFICATION</scope>
</reference>
<keyword evidence="2" id="KW-1185">Reference proteome</keyword>
<dbReference type="AlphaFoldDB" id="A0A7N9IC49"/>
<reference evidence="1" key="2">
    <citation type="submission" date="2025-08" db="UniProtKB">
        <authorList>
            <consortium name="Ensembl"/>
        </authorList>
    </citation>
    <scope>IDENTIFICATION</scope>
</reference>
<dbReference type="Proteomes" id="UP000233100">
    <property type="component" value="Chromosome 19"/>
</dbReference>